<reference evidence="1" key="1">
    <citation type="submission" date="2020-03" db="EMBL/GenBank/DDBJ databases">
        <title>The deep terrestrial virosphere.</title>
        <authorList>
            <person name="Holmfeldt K."/>
            <person name="Nilsson E."/>
            <person name="Simone D."/>
            <person name="Lopez-Fernandez M."/>
            <person name="Wu X."/>
            <person name="de Brujin I."/>
            <person name="Lundin D."/>
            <person name="Andersson A."/>
            <person name="Bertilsson S."/>
            <person name="Dopson M."/>
        </authorList>
    </citation>
    <scope>NUCLEOTIDE SEQUENCE</scope>
    <source>
        <strain evidence="1">MM415A02894</strain>
        <strain evidence="2">MM415B03217</strain>
    </source>
</reference>
<name>A0A6M3JSM1_9ZZZZ</name>
<accession>A0A6M3JSM1</accession>
<sequence>MKRICMCGKVYSEKNAIANGDVTMGLCLSCFIDWLEGFIVRIETKGDPKKKLPFLKKLLTKKLIELQEGKC</sequence>
<protein>
    <submittedName>
        <fullName evidence="1">Uncharacterized protein</fullName>
    </submittedName>
</protein>
<dbReference type="EMBL" id="MT141928">
    <property type="protein sequence ID" value="QJA72151.1"/>
    <property type="molecule type" value="Genomic_DNA"/>
</dbReference>
<proteinExistence type="predicted"/>
<evidence type="ECO:0000313" key="2">
    <source>
        <dbReference type="EMBL" id="QJA91984.1"/>
    </source>
</evidence>
<dbReference type="AlphaFoldDB" id="A0A6M3JSM1"/>
<evidence type="ECO:0000313" key="1">
    <source>
        <dbReference type="EMBL" id="QJA72151.1"/>
    </source>
</evidence>
<gene>
    <name evidence="1" type="ORF">MM415A02894_0011</name>
    <name evidence="2" type="ORF">MM415B03217_0011</name>
</gene>
<dbReference type="EMBL" id="MT143028">
    <property type="protein sequence ID" value="QJA91984.1"/>
    <property type="molecule type" value="Genomic_DNA"/>
</dbReference>
<organism evidence="1">
    <name type="scientific">viral metagenome</name>
    <dbReference type="NCBI Taxonomy" id="1070528"/>
    <lineage>
        <taxon>unclassified sequences</taxon>
        <taxon>metagenomes</taxon>
        <taxon>organismal metagenomes</taxon>
    </lineage>
</organism>